<organism evidence="1">
    <name type="scientific">Oryza brachyantha</name>
    <name type="common">malo sina</name>
    <dbReference type="NCBI Taxonomy" id="4533"/>
    <lineage>
        <taxon>Eukaryota</taxon>
        <taxon>Viridiplantae</taxon>
        <taxon>Streptophyta</taxon>
        <taxon>Embryophyta</taxon>
        <taxon>Tracheophyta</taxon>
        <taxon>Spermatophyta</taxon>
        <taxon>Magnoliopsida</taxon>
        <taxon>Liliopsida</taxon>
        <taxon>Poales</taxon>
        <taxon>Poaceae</taxon>
        <taxon>BOP clade</taxon>
        <taxon>Oryzoideae</taxon>
        <taxon>Oryzeae</taxon>
        <taxon>Oryzinae</taxon>
        <taxon>Oryza</taxon>
    </lineage>
</organism>
<sequence>MGKVYPSGYGYGKFFLPVTDMGILMVRNFTSGYGYGIAVSDGYLPIAIPSSGLKILVLLDKKVIINLLSTVLQNCSACAKLYTSAYQFVNEHASRLVMASSVHPY</sequence>
<dbReference type="HOGENOM" id="CLU_2240747_0_0_1"/>
<protein>
    <submittedName>
        <fullName evidence="1">Uncharacterized protein</fullName>
    </submittedName>
</protein>
<dbReference type="EnsemblPlants" id="OB04G34310.1">
    <property type="protein sequence ID" value="OB04G34310.1"/>
    <property type="gene ID" value="OB04G34310"/>
</dbReference>
<name>J3M206_ORYBR</name>
<dbReference type="Gramene" id="OB04G34310.1">
    <property type="protein sequence ID" value="OB04G34310.1"/>
    <property type="gene ID" value="OB04G34310"/>
</dbReference>
<reference evidence="1" key="1">
    <citation type="journal article" date="2013" name="Nat. Commun.">
        <title>Whole-genome sequencing of Oryza brachyantha reveals mechanisms underlying Oryza genome evolution.</title>
        <authorList>
            <person name="Chen J."/>
            <person name="Huang Q."/>
            <person name="Gao D."/>
            <person name="Wang J."/>
            <person name="Lang Y."/>
            <person name="Liu T."/>
            <person name="Li B."/>
            <person name="Bai Z."/>
            <person name="Luis Goicoechea J."/>
            <person name="Liang C."/>
            <person name="Chen C."/>
            <person name="Zhang W."/>
            <person name="Sun S."/>
            <person name="Liao Y."/>
            <person name="Zhang X."/>
            <person name="Yang L."/>
            <person name="Song C."/>
            <person name="Wang M."/>
            <person name="Shi J."/>
            <person name="Liu G."/>
            <person name="Liu J."/>
            <person name="Zhou H."/>
            <person name="Zhou W."/>
            <person name="Yu Q."/>
            <person name="An N."/>
            <person name="Chen Y."/>
            <person name="Cai Q."/>
            <person name="Wang B."/>
            <person name="Liu B."/>
            <person name="Min J."/>
            <person name="Huang Y."/>
            <person name="Wu H."/>
            <person name="Li Z."/>
            <person name="Zhang Y."/>
            <person name="Yin Y."/>
            <person name="Song W."/>
            <person name="Jiang J."/>
            <person name="Jackson S.A."/>
            <person name="Wing R.A."/>
            <person name="Wang J."/>
            <person name="Chen M."/>
        </authorList>
    </citation>
    <scope>NUCLEOTIDE SEQUENCE [LARGE SCALE GENOMIC DNA]</scope>
    <source>
        <strain evidence="1">cv. IRGC 101232</strain>
    </source>
</reference>
<proteinExistence type="predicted"/>
<dbReference type="Proteomes" id="UP000006038">
    <property type="component" value="Chromosome 4"/>
</dbReference>
<accession>J3M206</accession>
<keyword evidence="2" id="KW-1185">Reference proteome</keyword>
<evidence type="ECO:0000313" key="2">
    <source>
        <dbReference type="Proteomes" id="UP000006038"/>
    </source>
</evidence>
<dbReference type="AlphaFoldDB" id="J3M206"/>
<evidence type="ECO:0000313" key="1">
    <source>
        <dbReference type="EnsemblPlants" id="OB04G34310.1"/>
    </source>
</evidence>
<reference evidence="1" key="2">
    <citation type="submission" date="2013-04" db="UniProtKB">
        <authorList>
            <consortium name="EnsemblPlants"/>
        </authorList>
    </citation>
    <scope>IDENTIFICATION</scope>
</reference>